<gene>
    <name evidence="4" type="ORF">Zm00014a_039683</name>
</gene>
<dbReference type="SUPFAM" id="SSF51735">
    <property type="entry name" value="NAD(P)-binding Rossmann-fold domains"/>
    <property type="match status" value="2"/>
</dbReference>
<dbReference type="GO" id="GO:0016491">
    <property type="term" value="F:oxidoreductase activity"/>
    <property type="evidence" value="ECO:0007669"/>
    <property type="project" value="UniProtKB-KW"/>
</dbReference>
<dbReference type="InterPro" id="IPR036291">
    <property type="entry name" value="NAD(P)-bd_dom_sf"/>
</dbReference>
<comment type="caution">
    <text evidence="4">The sequence shown here is derived from an EMBL/GenBank/DDBJ whole genome shotgun (WGS) entry which is preliminary data.</text>
</comment>
<dbReference type="Pfam" id="PF00106">
    <property type="entry name" value="adh_short"/>
    <property type="match status" value="1"/>
</dbReference>
<dbReference type="Gene3D" id="3.40.50.720">
    <property type="entry name" value="NAD(P)-binding Rossmann-like Domain"/>
    <property type="match status" value="2"/>
</dbReference>
<proteinExistence type="predicted"/>
<dbReference type="InterPro" id="IPR051397">
    <property type="entry name" value="Zn-ADH-like_protein"/>
</dbReference>
<dbReference type="EMBL" id="NCVQ01000008">
    <property type="protein sequence ID" value="PWZ13892.1"/>
    <property type="molecule type" value="Genomic_DNA"/>
</dbReference>
<sequence>MELKPGMSALVTGGASGIALFSGKALCIAFARRGLFVTVVDFSEENGREVATLVQKENSKFHGDLRIPSSIFVKCDVSNADNLAACFEKHVQTYNGLDICINCAGIANKTLVYDDTSDGTRTWRHAVNVNLVAVIDGTRIASQIMRNQKKPGVIINIGSAAGGVVMFTRSLSPLKRHGVRVNVLCPEFVQTNMAEQMSRKVIDSSGGYLEMEDVVNGTFELIQDESKAGACLWITKRRGMEYWPTPEEQRKYMVNPNKSKRMLTNNIYPSIRMPECFEKIVVHTLSHNFRNATRLERVQLRFPIKAHSALVKIIYAGVNASDVNFSSGRYFSGNPKETASRLPFDAGFEGVGIVAAVGDSVSHIKVGTPVALMTFGSYAEFTEVPAKHLLPVPRPDPEVVAMLTSGLTASISLEKAGQMTSGQVVLVTAAAGGTGQFAVQLAKLAGNKVVATCGGESKAELLASLGVDRVINYRNERVKDVLKKEFPRGVDIIYESVGGEMFDLCLNALAVHGHLIVIGMISQYQGEDGWKPKNYTGLCEKILAKSQTVEYYLTICLAELYIEGSSVILWSSHCTPGLAWSKLVLALAGFFLVQYAHLWQDHLNKLFDLYASGKLKVSLDPKQFLGVASVVDAVEYLHSGKSVGKVVVCIDPSYGQIVAKL</sequence>
<comment type="subunit">
    <text evidence="1">Homodimer.</text>
</comment>
<dbReference type="Pfam" id="PF00107">
    <property type="entry name" value="ADH_zinc_N"/>
    <property type="match status" value="1"/>
</dbReference>
<dbReference type="InterPro" id="IPR002364">
    <property type="entry name" value="Quin_OxRdtase/zeta-crystal_CS"/>
</dbReference>
<dbReference type="PANTHER" id="PTHR43677">
    <property type="entry name" value="SHORT-CHAIN DEHYDROGENASE/REDUCTASE"/>
    <property type="match status" value="1"/>
</dbReference>
<dbReference type="Proteomes" id="UP000251960">
    <property type="component" value="Chromosome 7"/>
</dbReference>
<name>A0A3L6DZ84_MAIZE</name>
<evidence type="ECO:0000259" key="3">
    <source>
        <dbReference type="SMART" id="SM00829"/>
    </source>
</evidence>
<dbReference type="Gene3D" id="3.90.180.10">
    <property type="entry name" value="Medium-chain alcohol dehydrogenases, catalytic domain"/>
    <property type="match status" value="2"/>
</dbReference>
<reference evidence="4 5" key="1">
    <citation type="journal article" date="2018" name="Nat. Genet.">
        <title>Extensive intraspecific gene order and gene structural variations between Mo17 and other maize genomes.</title>
        <authorList>
            <person name="Sun S."/>
            <person name="Zhou Y."/>
            <person name="Chen J."/>
            <person name="Shi J."/>
            <person name="Zhao H."/>
            <person name="Zhao H."/>
            <person name="Song W."/>
            <person name="Zhang M."/>
            <person name="Cui Y."/>
            <person name="Dong X."/>
            <person name="Liu H."/>
            <person name="Ma X."/>
            <person name="Jiao Y."/>
            <person name="Wang B."/>
            <person name="Wei X."/>
            <person name="Stein J.C."/>
            <person name="Glaubitz J.C."/>
            <person name="Lu F."/>
            <person name="Yu G."/>
            <person name="Liang C."/>
            <person name="Fengler K."/>
            <person name="Li B."/>
            <person name="Rafalski A."/>
            <person name="Schnable P.S."/>
            <person name="Ware D.H."/>
            <person name="Buckler E.S."/>
            <person name="Lai J."/>
        </authorList>
    </citation>
    <scope>NUCLEOTIDE SEQUENCE [LARGE SCALE GENOMIC DNA]</scope>
    <source>
        <strain evidence="5">cv. Missouri 17</strain>
        <tissue evidence="4">Seedling</tissue>
    </source>
</reference>
<dbReference type="Pfam" id="PF08240">
    <property type="entry name" value="ADH_N"/>
    <property type="match status" value="1"/>
</dbReference>
<dbReference type="CDD" id="cd08250">
    <property type="entry name" value="Mgc45594_like"/>
    <property type="match status" value="1"/>
</dbReference>
<dbReference type="InterPro" id="IPR013154">
    <property type="entry name" value="ADH-like_N"/>
</dbReference>
<protein>
    <submittedName>
        <fullName evidence="4">Prostaglandin reductase-3</fullName>
    </submittedName>
</protein>
<evidence type="ECO:0000313" key="5">
    <source>
        <dbReference type="Proteomes" id="UP000251960"/>
    </source>
</evidence>
<dbReference type="InterPro" id="IPR011032">
    <property type="entry name" value="GroES-like_sf"/>
</dbReference>
<accession>A0A3L6DZ84</accession>
<organism evidence="4 5">
    <name type="scientific">Zea mays</name>
    <name type="common">Maize</name>
    <dbReference type="NCBI Taxonomy" id="4577"/>
    <lineage>
        <taxon>Eukaryota</taxon>
        <taxon>Viridiplantae</taxon>
        <taxon>Streptophyta</taxon>
        <taxon>Embryophyta</taxon>
        <taxon>Tracheophyta</taxon>
        <taxon>Spermatophyta</taxon>
        <taxon>Magnoliopsida</taxon>
        <taxon>Liliopsida</taxon>
        <taxon>Poales</taxon>
        <taxon>Poaceae</taxon>
        <taxon>PACMAD clade</taxon>
        <taxon>Panicoideae</taxon>
        <taxon>Andropogonodae</taxon>
        <taxon>Andropogoneae</taxon>
        <taxon>Tripsacinae</taxon>
        <taxon>Zea</taxon>
    </lineage>
</organism>
<dbReference type="SUPFAM" id="SSF50129">
    <property type="entry name" value="GroES-like"/>
    <property type="match status" value="1"/>
</dbReference>
<evidence type="ECO:0000256" key="1">
    <source>
        <dbReference type="ARBA" id="ARBA00011738"/>
    </source>
</evidence>
<dbReference type="PRINTS" id="PR00081">
    <property type="entry name" value="GDHRDH"/>
</dbReference>
<dbReference type="AlphaFoldDB" id="A0A3L6DZ84"/>
<dbReference type="PROSITE" id="PS01162">
    <property type="entry name" value="QOR_ZETA_CRYSTAL"/>
    <property type="match status" value="1"/>
</dbReference>
<dbReference type="FunFam" id="3.40.50.720:FF:000121">
    <property type="entry name" value="Prostaglandin reductase 2"/>
    <property type="match status" value="1"/>
</dbReference>
<dbReference type="InterPro" id="IPR013149">
    <property type="entry name" value="ADH-like_C"/>
</dbReference>
<dbReference type="PANTHER" id="PTHR43677:SF3">
    <property type="entry name" value="PROSTAGLANDIN REDUCTASE 3"/>
    <property type="match status" value="1"/>
</dbReference>
<dbReference type="SMART" id="SM00829">
    <property type="entry name" value="PKS_ER"/>
    <property type="match status" value="1"/>
</dbReference>
<evidence type="ECO:0000256" key="2">
    <source>
        <dbReference type="ARBA" id="ARBA00023002"/>
    </source>
</evidence>
<dbReference type="InterPro" id="IPR020843">
    <property type="entry name" value="ER"/>
</dbReference>
<feature type="domain" description="Enoyl reductase (ER)" evidence="3">
    <location>
        <begin position="293"/>
        <end position="648"/>
    </location>
</feature>
<dbReference type="GO" id="GO:0008270">
    <property type="term" value="F:zinc ion binding"/>
    <property type="evidence" value="ECO:0007669"/>
    <property type="project" value="InterPro"/>
</dbReference>
<keyword evidence="2" id="KW-0560">Oxidoreductase</keyword>
<dbReference type="InterPro" id="IPR002347">
    <property type="entry name" value="SDR_fam"/>
</dbReference>
<evidence type="ECO:0000313" key="4">
    <source>
        <dbReference type="EMBL" id="PWZ13892.1"/>
    </source>
</evidence>